<dbReference type="InterPro" id="IPR001613">
    <property type="entry name" value="Flavin_amine_oxidase"/>
</dbReference>
<dbReference type="Pfam" id="PF01593">
    <property type="entry name" value="Amino_oxidase"/>
    <property type="match status" value="1"/>
</dbReference>
<dbReference type="GeneID" id="25284808"/>
<evidence type="ECO:0000256" key="6">
    <source>
        <dbReference type="RuleBase" id="RU362067"/>
    </source>
</evidence>
<comment type="caution">
    <text evidence="8">The sequence shown here is derived from an EMBL/GenBank/DDBJ whole genome shotgun (WGS) entry which is preliminary data.</text>
</comment>
<dbReference type="Proteomes" id="UP000027920">
    <property type="component" value="Unassembled WGS sequence"/>
</dbReference>
<dbReference type="SUPFAM" id="SSF51905">
    <property type="entry name" value="FAD/NAD(P)-binding domain"/>
    <property type="match status" value="1"/>
</dbReference>
<dbReference type="InterPro" id="IPR002937">
    <property type="entry name" value="Amino_oxidase"/>
</dbReference>
<reference evidence="8 9" key="1">
    <citation type="submission" date="2013-03" db="EMBL/GenBank/DDBJ databases">
        <title>The Genome Sequence of Exophiala aquamarina CBS 119918.</title>
        <authorList>
            <consortium name="The Broad Institute Genomics Platform"/>
            <person name="Cuomo C."/>
            <person name="de Hoog S."/>
            <person name="Gorbushina A."/>
            <person name="Walker B."/>
            <person name="Young S.K."/>
            <person name="Zeng Q."/>
            <person name="Gargeya S."/>
            <person name="Fitzgerald M."/>
            <person name="Haas B."/>
            <person name="Abouelleil A."/>
            <person name="Allen A.W."/>
            <person name="Alvarado L."/>
            <person name="Arachchi H.M."/>
            <person name="Berlin A.M."/>
            <person name="Chapman S.B."/>
            <person name="Gainer-Dewar J."/>
            <person name="Goldberg J."/>
            <person name="Griggs A."/>
            <person name="Gujja S."/>
            <person name="Hansen M."/>
            <person name="Howarth C."/>
            <person name="Imamovic A."/>
            <person name="Ireland A."/>
            <person name="Larimer J."/>
            <person name="McCowan C."/>
            <person name="Murphy C."/>
            <person name="Pearson M."/>
            <person name="Poon T.W."/>
            <person name="Priest M."/>
            <person name="Roberts A."/>
            <person name="Saif S."/>
            <person name="Shea T."/>
            <person name="Sisk P."/>
            <person name="Sykes S."/>
            <person name="Wortman J."/>
            <person name="Nusbaum C."/>
            <person name="Birren B."/>
        </authorList>
    </citation>
    <scope>NUCLEOTIDE SEQUENCE [LARGE SCALE GENOMIC DNA]</scope>
    <source>
        <strain evidence="8 9">CBS 119918</strain>
    </source>
</reference>
<evidence type="ECO:0000256" key="2">
    <source>
        <dbReference type="ARBA" id="ARBA00005995"/>
    </source>
</evidence>
<evidence type="ECO:0000313" key="9">
    <source>
        <dbReference type="Proteomes" id="UP000027920"/>
    </source>
</evidence>
<gene>
    <name evidence="8" type="ORF">A1O9_09900</name>
</gene>
<evidence type="ECO:0000256" key="4">
    <source>
        <dbReference type="ARBA" id="ARBA00048448"/>
    </source>
</evidence>
<keyword evidence="6" id="KW-0274">FAD</keyword>
<dbReference type="PRINTS" id="PR00757">
    <property type="entry name" value="AMINEOXDASEF"/>
</dbReference>
<dbReference type="VEuPathDB" id="FungiDB:A1O9_09900"/>
<dbReference type="GO" id="GO:0097621">
    <property type="term" value="F:monoamine oxidase activity"/>
    <property type="evidence" value="ECO:0007669"/>
    <property type="project" value="UniProtKB-EC"/>
</dbReference>
<comment type="cofactor">
    <cofactor evidence="1 6">
        <name>FAD</name>
        <dbReference type="ChEBI" id="CHEBI:57692"/>
    </cofactor>
</comment>
<keyword evidence="3 6" id="KW-0560">Oxidoreductase</keyword>
<dbReference type="Gene3D" id="3.50.50.60">
    <property type="entry name" value="FAD/NAD(P)-binding domain"/>
    <property type="match status" value="2"/>
</dbReference>
<sequence>MSKTRDGNHYVVDTKTLSTGLSSLGALAAKSTSSDSLFQQYDVVVIGAGYCGLVAARDLSITGKKVLLIEGRDRIGGRTFTYDFLQHKVELGGTWIHWGQPNLWSEISRYGLEQSLAESKVFSEPCEVSINFNDSDNSRPVLRDVQTMKSTMQRLIAAYFDVDGQGGRTIFPLPYAKMSNISAVRKYDNLSVGARLQQLVGFTQQEMTLLTANLTAFGSVPPAEQSFLTTLHYYALAGYDYDRLMSMIGRYKLAAGQSDLAARILGEYTGHAIFGKRVEAVNNHGGVVQVALASGDNITARQLICTVPVNCLSDIKFTPPLPPQFTKVKHPNFGGKIILHLDKRIPSWWGLVASPTPVDSLLTDKYSKRNGTFVVGFPPGCNPASNFRVVQDPETFLDHVQRLGVPPSWEARPTDLIWHDWNTDEFSKGQWASWGTGQFGSLKSLMEGANVSKEITLASADWADGWTGFIDGAIAQGRKSALRALSRLDSYKL</sequence>
<accession>A0A072PEU2</accession>
<keyword evidence="6" id="KW-0285">Flavoprotein</keyword>
<feature type="domain" description="Amine oxidase" evidence="7">
    <location>
        <begin position="51"/>
        <end position="482"/>
    </location>
</feature>
<dbReference type="PANTHER" id="PTHR43563">
    <property type="entry name" value="AMINE OXIDASE"/>
    <property type="match status" value="1"/>
</dbReference>
<dbReference type="PANTHER" id="PTHR43563:SF1">
    <property type="entry name" value="AMINE OXIDASE [FLAVIN-CONTAINING] B"/>
    <property type="match status" value="1"/>
</dbReference>
<evidence type="ECO:0000259" key="7">
    <source>
        <dbReference type="Pfam" id="PF01593"/>
    </source>
</evidence>
<feature type="binding site" evidence="5">
    <location>
        <position position="377"/>
    </location>
    <ligand>
        <name>substrate</name>
    </ligand>
</feature>
<dbReference type="EC" id="1.4.3.-" evidence="6"/>
<evidence type="ECO:0000313" key="8">
    <source>
        <dbReference type="EMBL" id="KEF54105.1"/>
    </source>
</evidence>
<keyword evidence="9" id="KW-1185">Reference proteome</keyword>
<dbReference type="InterPro" id="IPR050703">
    <property type="entry name" value="Flavin_MAO"/>
</dbReference>
<name>A0A072PEU2_9EURO</name>
<evidence type="ECO:0000256" key="5">
    <source>
        <dbReference type="PIRSR" id="PIRSR601613-1"/>
    </source>
</evidence>
<feature type="binding site" evidence="5">
    <location>
        <position position="278"/>
    </location>
    <ligand>
        <name>FAD</name>
        <dbReference type="ChEBI" id="CHEBI:57692"/>
    </ligand>
</feature>
<dbReference type="InterPro" id="IPR036188">
    <property type="entry name" value="FAD/NAD-bd_sf"/>
</dbReference>
<dbReference type="AlphaFoldDB" id="A0A072PEU2"/>
<evidence type="ECO:0000256" key="3">
    <source>
        <dbReference type="ARBA" id="ARBA00023002"/>
    </source>
</evidence>
<comment type="catalytic activity">
    <reaction evidence="4">
        <text>a secondary aliphatic amine + O2 + H2O = a primary amine + an aldehyde + H2O2</text>
        <dbReference type="Rhea" id="RHEA:26414"/>
        <dbReference type="ChEBI" id="CHEBI:15377"/>
        <dbReference type="ChEBI" id="CHEBI:15379"/>
        <dbReference type="ChEBI" id="CHEBI:16240"/>
        <dbReference type="ChEBI" id="CHEBI:17478"/>
        <dbReference type="ChEBI" id="CHEBI:58855"/>
        <dbReference type="ChEBI" id="CHEBI:65296"/>
        <dbReference type="EC" id="1.4.3.4"/>
    </reaction>
</comment>
<dbReference type="HOGENOM" id="CLU_004498_9_0_1"/>
<organism evidence="8 9">
    <name type="scientific">Exophiala aquamarina CBS 119918</name>
    <dbReference type="NCBI Taxonomy" id="1182545"/>
    <lineage>
        <taxon>Eukaryota</taxon>
        <taxon>Fungi</taxon>
        <taxon>Dikarya</taxon>
        <taxon>Ascomycota</taxon>
        <taxon>Pezizomycotina</taxon>
        <taxon>Eurotiomycetes</taxon>
        <taxon>Chaetothyriomycetidae</taxon>
        <taxon>Chaetothyriales</taxon>
        <taxon>Herpotrichiellaceae</taxon>
        <taxon>Exophiala</taxon>
    </lineage>
</organism>
<evidence type="ECO:0000256" key="1">
    <source>
        <dbReference type="ARBA" id="ARBA00001974"/>
    </source>
</evidence>
<proteinExistence type="inferred from homology"/>
<dbReference type="Gene3D" id="3.90.660.10">
    <property type="match status" value="2"/>
</dbReference>
<comment type="similarity">
    <text evidence="2 6">Belongs to the flavin monoamine oxidase family.</text>
</comment>
<protein>
    <recommendedName>
        <fullName evidence="6">Amine oxidase</fullName>
        <ecNumber evidence="6">1.4.3.-</ecNumber>
    </recommendedName>
</protein>
<dbReference type="RefSeq" id="XP_013256695.1">
    <property type="nucleotide sequence ID" value="XM_013401241.1"/>
</dbReference>
<dbReference type="EMBL" id="AMGV01000011">
    <property type="protein sequence ID" value="KEF54105.1"/>
    <property type="molecule type" value="Genomic_DNA"/>
</dbReference>
<dbReference type="STRING" id="1182545.A0A072PEU2"/>
<dbReference type="OrthoDB" id="5046242at2759"/>